<dbReference type="PANTHER" id="PTHR37953:SF1">
    <property type="entry name" value="UPF0127 PROTEIN MJ1496"/>
    <property type="match status" value="1"/>
</dbReference>
<keyword evidence="1" id="KW-0472">Membrane</keyword>
<dbReference type="Gene3D" id="2.60.120.1140">
    <property type="entry name" value="Protein of unknown function DUF192"/>
    <property type="match status" value="1"/>
</dbReference>
<protein>
    <recommendedName>
        <fullName evidence="4">DUF192 domain-containing protein</fullName>
    </recommendedName>
</protein>
<evidence type="ECO:0000313" key="3">
    <source>
        <dbReference type="Proteomes" id="UP000176221"/>
    </source>
</evidence>
<feature type="transmembrane region" description="Helical" evidence="1">
    <location>
        <begin position="6"/>
        <end position="27"/>
    </location>
</feature>
<evidence type="ECO:0000256" key="1">
    <source>
        <dbReference type="SAM" id="Phobius"/>
    </source>
</evidence>
<dbReference type="InterPro" id="IPR003795">
    <property type="entry name" value="DUF192"/>
</dbReference>
<evidence type="ECO:0000313" key="2">
    <source>
        <dbReference type="EMBL" id="OHA31907.1"/>
    </source>
</evidence>
<accession>A0A1G2N6V3</accession>
<keyword evidence="1" id="KW-1133">Transmembrane helix</keyword>
<name>A0A1G2N6V3_9BACT</name>
<keyword evidence="1" id="KW-0812">Transmembrane</keyword>
<reference evidence="2 3" key="1">
    <citation type="journal article" date="2016" name="Nat. Commun.">
        <title>Thousands of microbial genomes shed light on interconnected biogeochemical processes in an aquifer system.</title>
        <authorList>
            <person name="Anantharaman K."/>
            <person name="Brown C.T."/>
            <person name="Hug L.A."/>
            <person name="Sharon I."/>
            <person name="Castelle C.J."/>
            <person name="Probst A.J."/>
            <person name="Thomas B.C."/>
            <person name="Singh A."/>
            <person name="Wilkins M.J."/>
            <person name="Karaoz U."/>
            <person name="Brodie E.L."/>
            <person name="Williams K.H."/>
            <person name="Hubbard S.S."/>
            <person name="Banfield J.F."/>
        </authorList>
    </citation>
    <scope>NUCLEOTIDE SEQUENCE [LARGE SCALE GENOMIC DNA]</scope>
</reference>
<dbReference type="EMBL" id="MHRX01000057">
    <property type="protein sequence ID" value="OHA31907.1"/>
    <property type="molecule type" value="Genomic_DNA"/>
</dbReference>
<dbReference type="Proteomes" id="UP000176221">
    <property type="component" value="Unassembled WGS sequence"/>
</dbReference>
<sequence>MKKYFVIAAGGLVIIATIVIFAGNEFLKENRARFTSDDDDKFIDEGSGASLATPSTTPLETPKGSRFKIGDSFLRLIIADSEVERQIGLGNRPAIAADAGMLFVFDDDGKYGFWMKDTRFAIDIIWLDRDFRIVDIRASVEPESYPEVFFPQELARYVLETRAGYALENGLVVGQSLEYIE</sequence>
<proteinExistence type="predicted"/>
<comment type="caution">
    <text evidence="2">The sequence shown here is derived from an EMBL/GenBank/DDBJ whole genome shotgun (WGS) entry which is preliminary data.</text>
</comment>
<dbReference type="InterPro" id="IPR038695">
    <property type="entry name" value="Saro_0823-like_sf"/>
</dbReference>
<evidence type="ECO:0008006" key="4">
    <source>
        <dbReference type="Google" id="ProtNLM"/>
    </source>
</evidence>
<gene>
    <name evidence="2" type="ORF">A2928_02190</name>
</gene>
<dbReference type="STRING" id="1802319.A2928_02190"/>
<dbReference type="Pfam" id="PF02643">
    <property type="entry name" value="DUF192"/>
    <property type="match status" value="1"/>
</dbReference>
<organism evidence="2 3">
    <name type="scientific">Candidatus Taylorbacteria bacterium RIFCSPLOWO2_01_FULL_45_15b</name>
    <dbReference type="NCBI Taxonomy" id="1802319"/>
    <lineage>
        <taxon>Bacteria</taxon>
        <taxon>Candidatus Tayloriibacteriota</taxon>
    </lineage>
</organism>
<dbReference type="AlphaFoldDB" id="A0A1G2N6V3"/>
<dbReference type="PANTHER" id="PTHR37953">
    <property type="entry name" value="UPF0127 PROTEIN MJ1496"/>
    <property type="match status" value="1"/>
</dbReference>